<dbReference type="Gene3D" id="2.30.30.140">
    <property type="match status" value="1"/>
</dbReference>
<dbReference type="PROSITE" id="PS50812">
    <property type="entry name" value="PWWP"/>
    <property type="match status" value="1"/>
</dbReference>
<dbReference type="Proteomes" id="UP000663829">
    <property type="component" value="Unassembled WGS sequence"/>
</dbReference>
<reference evidence="3" key="1">
    <citation type="submission" date="2021-02" db="EMBL/GenBank/DDBJ databases">
        <authorList>
            <person name="Nowell W R."/>
        </authorList>
    </citation>
    <scope>NUCLEOTIDE SEQUENCE</scope>
</reference>
<protein>
    <recommendedName>
        <fullName evidence="2">PWWP domain-containing protein</fullName>
    </recommendedName>
</protein>
<keyword evidence="7" id="KW-1185">Reference proteome</keyword>
<feature type="compositionally biased region" description="Polar residues" evidence="1">
    <location>
        <begin position="244"/>
        <end position="286"/>
    </location>
</feature>
<feature type="region of interest" description="Disordered" evidence="1">
    <location>
        <begin position="196"/>
        <end position="292"/>
    </location>
</feature>
<dbReference type="EMBL" id="CAJNOQ010000240">
    <property type="protein sequence ID" value="CAF0776675.1"/>
    <property type="molecule type" value="Genomic_DNA"/>
</dbReference>
<dbReference type="InterPro" id="IPR000313">
    <property type="entry name" value="PWWP_dom"/>
</dbReference>
<proteinExistence type="predicted"/>
<gene>
    <name evidence="3" type="ORF">GPM918_LOCUS2230</name>
    <name evidence="4" type="ORF">OVA965_LOCUS10850</name>
    <name evidence="5" type="ORF">SRO942_LOCUS2230</name>
    <name evidence="6" type="ORF">TMI583_LOCUS10846</name>
</gene>
<name>A0A813R6J9_9BILA</name>
<evidence type="ECO:0000256" key="1">
    <source>
        <dbReference type="SAM" id="MobiDB-lite"/>
    </source>
</evidence>
<feature type="region of interest" description="Disordered" evidence="1">
    <location>
        <begin position="1"/>
        <end position="61"/>
    </location>
</feature>
<dbReference type="EMBL" id="CAJNOK010004082">
    <property type="protein sequence ID" value="CAF0925337.1"/>
    <property type="molecule type" value="Genomic_DNA"/>
</dbReference>
<evidence type="ECO:0000313" key="7">
    <source>
        <dbReference type="Proteomes" id="UP000663829"/>
    </source>
</evidence>
<evidence type="ECO:0000313" key="4">
    <source>
        <dbReference type="EMBL" id="CAF0925337.1"/>
    </source>
</evidence>
<comment type="caution">
    <text evidence="3">The sequence shown here is derived from an EMBL/GenBank/DDBJ whole genome shotgun (WGS) entry which is preliminary data.</text>
</comment>
<feature type="compositionally biased region" description="Basic and acidic residues" evidence="1">
    <location>
        <begin position="24"/>
        <end position="35"/>
    </location>
</feature>
<feature type="compositionally biased region" description="Basic residues" evidence="1">
    <location>
        <begin position="234"/>
        <end position="243"/>
    </location>
</feature>
<sequence length="474" mass="54059">MADDPEPNGEEMNAITKRPRRTKRSNDFLLRRNQSETRQISSKMKSERIENQINGGRDPPDPFEIGEIVWTKLHGYPWWPALIFGCFSENGTPHTKIVGNWVFTASLLKYSGLKDFIQNAETAVQQTTSKLEQEKLANRYQLKVSVQSRLRWDGAIADADRALSMPKEKRIEEFGDLIKDILAKAKGLESDPSTNVIELDNEATNKKLATTKQRSSTSSRTSSVSRKIIPQRSPTKKTAHTKRSPTSLAEKNPTKSSSNSRLSTNNESKINKSNQLTVPTTNNTTPFGKRKWNSEENAGDCIVTSETTKKLHYMTSNDISPLSLQHDIANKTSELAEIQMTSLHAGLPMLTKYEEKKIADDLINYLGDQLLTLDDAQTFACEQAMEIINENFGYRMSCVQVEWFYDLLLKHPQIFFKHHHWFDHHQLGTIPTHGDPIDLKRWECQAILLAQMLKEKEITEDSQQQQNLRSSRLK</sequence>
<evidence type="ECO:0000313" key="5">
    <source>
        <dbReference type="EMBL" id="CAF3559262.1"/>
    </source>
</evidence>
<organism evidence="3 7">
    <name type="scientific">Didymodactylos carnosus</name>
    <dbReference type="NCBI Taxonomy" id="1234261"/>
    <lineage>
        <taxon>Eukaryota</taxon>
        <taxon>Metazoa</taxon>
        <taxon>Spiralia</taxon>
        <taxon>Gnathifera</taxon>
        <taxon>Rotifera</taxon>
        <taxon>Eurotatoria</taxon>
        <taxon>Bdelloidea</taxon>
        <taxon>Philodinida</taxon>
        <taxon>Philodinidae</taxon>
        <taxon>Didymodactylos</taxon>
    </lineage>
</organism>
<dbReference type="Proteomes" id="UP000682733">
    <property type="component" value="Unassembled WGS sequence"/>
</dbReference>
<dbReference type="AlphaFoldDB" id="A0A813R6J9"/>
<evidence type="ECO:0000313" key="3">
    <source>
        <dbReference type="EMBL" id="CAF0776675.1"/>
    </source>
</evidence>
<feature type="compositionally biased region" description="Low complexity" evidence="1">
    <location>
        <begin position="214"/>
        <end position="226"/>
    </location>
</feature>
<evidence type="ECO:0000313" key="6">
    <source>
        <dbReference type="EMBL" id="CAF3702463.1"/>
    </source>
</evidence>
<dbReference type="EMBL" id="CAJOBA010004084">
    <property type="protein sequence ID" value="CAF3702463.1"/>
    <property type="molecule type" value="Genomic_DNA"/>
</dbReference>
<dbReference type="Pfam" id="PF00855">
    <property type="entry name" value="PWWP"/>
    <property type="match status" value="1"/>
</dbReference>
<dbReference type="Proteomes" id="UP000677228">
    <property type="component" value="Unassembled WGS sequence"/>
</dbReference>
<feature type="domain" description="PWWP" evidence="2">
    <location>
        <begin position="65"/>
        <end position="83"/>
    </location>
</feature>
<dbReference type="EMBL" id="CAJOBC010000240">
    <property type="protein sequence ID" value="CAF3559262.1"/>
    <property type="molecule type" value="Genomic_DNA"/>
</dbReference>
<dbReference type="OrthoDB" id="422362at2759"/>
<evidence type="ECO:0000259" key="2">
    <source>
        <dbReference type="PROSITE" id="PS50812"/>
    </source>
</evidence>
<dbReference type="Proteomes" id="UP000681722">
    <property type="component" value="Unassembled WGS sequence"/>
</dbReference>
<accession>A0A813R6J9</accession>
<dbReference type="SUPFAM" id="SSF63748">
    <property type="entry name" value="Tudor/PWWP/MBT"/>
    <property type="match status" value="1"/>
</dbReference>